<dbReference type="GO" id="GO:0005737">
    <property type="term" value="C:cytoplasm"/>
    <property type="evidence" value="ECO:0007669"/>
    <property type="project" value="GOC"/>
</dbReference>
<dbReference type="OrthoDB" id="18320at2759"/>
<dbReference type="Pfam" id="PF04628">
    <property type="entry name" value="Sedlin_N"/>
    <property type="match status" value="1"/>
</dbReference>
<proteinExistence type="predicted"/>
<organism evidence="1 2">
    <name type="scientific">Eremothecium sinecaudum</name>
    <dbReference type="NCBI Taxonomy" id="45286"/>
    <lineage>
        <taxon>Eukaryota</taxon>
        <taxon>Fungi</taxon>
        <taxon>Dikarya</taxon>
        <taxon>Ascomycota</taxon>
        <taxon>Saccharomycotina</taxon>
        <taxon>Saccharomycetes</taxon>
        <taxon>Saccharomycetales</taxon>
        <taxon>Saccharomycetaceae</taxon>
        <taxon>Eremothecium</taxon>
    </lineage>
</organism>
<dbReference type="GeneID" id="28724450"/>
<dbReference type="AlphaFoldDB" id="A0A0X8HTI4"/>
<dbReference type="Proteomes" id="UP000243052">
    <property type="component" value="Chromosome v"/>
</dbReference>
<dbReference type="RefSeq" id="XP_017988170.1">
    <property type="nucleotide sequence ID" value="XM_018132549.1"/>
</dbReference>
<evidence type="ECO:0000313" key="1">
    <source>
        <dbReference type="EMBL" id="AMD21174.1"/>
    </source>
</evidence>
<dbReference type="Gene3D" id="3.30.450.70">
    <property type="match status" value="1"/>
</dbReference>
<sequence length="164" mass="18518">MSSNTLKCHGGLKTLTDKMSSTKITFISLIDPQDGPLIVFPTLPTVENELKSNVMTNTSLDWFQSDLYNAMGVPGMKDIKQLFELEGWKVYGQLVKQTGMKFVLGFDADVQDDEVIAWFEKIRKLTVKCRCNPFVNSQDNLVDVLKKTFKREFGHDSNSKEGSV</sequence>
<dbReference type="SUPFAM" id="SSF64356">
    <property type="entry name" value="SNARE-like"/>
    <property type="match status" value="1"/>
</dbReference>
<gene>
    <name evidence="1" type="ORF">AW171_hschr53107</name>
</gene>
<dbReference type="EMBL" id="CP014245">
    <property type="protein sequence ID" value="AMD21174.1"/>
    <property type="molecule type" value="Genomic_DNA"/>
</dbReference>
<accession>A0A0X8HTI4</accession>
<name>A0A0X8HTI4_9SACH</name>
<dbReference type="InterPro" id="IPR011012">
    <property type="entry name" value="Longin-like_dom_sf"/>
</dbReference>
<evidence type="ECO:0000313" key="2">
    <source>
        <dbReference type="Proteomes" id="UP000243052"/>
    </source>
</evidence>
<reference evidence="1 2" key="1">
    <citation type="submission" date="2016-01" db="EMBL/GenBank/DDBJ databases">
        <title>Genome sequence of the yeast Holleya sinecauda.</title>
        <authorList>
            <person name="Dietrich F.S."/>
        </authorList>
    </citation>
    <scope>NUCLEOTIDE SEQUENCE [LARGE SCALE GENOMIC DNA]</scope>
    <source>
        <strain evidence="1 2">ATCC 58844</strain>
    </source>
</reference>
<protein>
    <submittedName>
        <fullName evidence="1">HEL106Wp</fullName>
    </submittedName>
</protein>
<keyword evidence="2" id="KW-1185">Reference proteome</keyword>
<dbReference type="GO" id="GO:0006888">
    <property type="term" value="P:endoplasmic reticulum to Golgi vesicle-mediated transport"/>
    <property type="evidence" value="ECO:0007669"/>
    <property type="project" value="InterPro"/>
</dbReference>
<dbReference type="STRING" id="45286.A0A0X8HTI4"/>
<dbReference type="InterPro" id="IPR006722">
    <property type="entry name" value="Sedlin"/>
</dbReference>